<evidence type="ECO:0000313" key="3">
    <source>
        <dbReference type="EMBL" id="KZS02517.1"/>
    </source>
</evidence>
<dbReference type="InterPro" id="IPR052055">
    <property type="entry name" value="Hepadnavirus_pol/RT"/>
</dbReference>
<dbReference type="AlphaFoldDB" id="A0A164JNV7"/>
<evidence type="ECO:0000313" key="4">
    <source>
        <dbReference type="Proteomes" id="UP000076858"/>
    </source>
</evidence>
<dbReference type="CDD" id="cd03714">
    <property type="entry name" value="RT_DIRS1"/>
    <property type="match status" value="1"/>
</dbReference>
<evidence type="ECO:0000256" key="1">
    <source>
        <dbReference type="SAM" id="MobiDB-lite"/>
    </source>
</evidence>
<feature type="compositionally biased region" description="Polar residues" evidence="1">
    <location>
        <begin position="1"/>
        <end position="10"/>
    </location>
</feature>
<protein>
    <recommendedName>
        <fullName evidence="2">Reverse transcriptase domain-containing protein</fullName>
    </recommendedName>
</protein>
<keyword evidence="4" id="KW-1185">Reference proteome</keyword>
<organism evidence="3 4">
    <name type="scientific">Daphnia magna</name>
    <dbReference type="NCBI Taxonomy" id="35525"/>
    <lineage>
        <taxon>Eukaryota</taxon>
        <taxon>Metazoa</taxon>
        <taxon>Ecdysozoa</taxon>
        <taxon>Arthropoda</taxon>
        <taxon>Crustacea</taxon>
        <taxon>Branchiopoda</taxon>
        <taxon>Diplostraca</taxon>
        <taxon>Cladocera</taxon>
        <taxon>Anomopoda</taxon>
        <taxon>Daphniidae</taxon>
        <taxon>Daphnia</taxon>
    </lineage>
</organism>
<dbReference type="PANTHER" id="PTHR33050:SF7">
    <property type="entry name" value="RIBONUCLEASE H"/>
    <property type="match status" value="1"/>
</dbReference>
<gene>
    <name evidence="3" type="ORF">APZ42_000419</name>
</gene>
<sequence length="210" mass="23453">MAARSTSGTISRVHPSLPRGEPLQQEASIINSTTAEDLIERPVQVIEPSNMALGESQTILCNEEIQPADWLAKLDLKDAYFTVPMHLSDQELLQFRWQGKIYQFNCLPFGLSSASWAFTKLLKPLVAFFRETGIRLVIYLDDILILGSSKESLTEDVGLVRSVLKTVGFIVNEEKSIYEPSQNIEFLGLIVDTITMSLSLYQSKVNSLIA</sequence>
<dbReference type="SUPFAM" id="SSF56672">
    <property type="entry name" value="DNA/RNA polymerases"/>
    <property type="match status" value="1"/>
</dbReference>
<dbReference type="InterPro" id="IPR043502">
    <property type="entry name" value="DNA/RNA_pol_sf"/>
</dbReference>
<dbReference type="Pfam" id="PF00078">
    <property type="entry name" value="RVT_1"/>
    <property type="match status" value="1"/>
</dbReference>
<dbReference type="GO" id="GO:0071897">
    <property type="term" value="P:DNA biosynthetic process"/>
    <property type="evidence" value="ECO:0007669"/>
    <property type="project" value="UniProtKB-ARBA"/>
</dbReference>
<feature type="region of interest" description="Disordered" evidence="1">
    <location>
        <begin position="1"/>
        <end position="20"/>
    </location>
</feature>
<proteinExistence type="predicted"/>
<accession>A0A164JNV7</accession>
<evidence type="ECO:0000259" key="2">
    <source>
        <dbReference type="PROSITE" id="PS50878"/>
    </source>
</evidence>
<reference evidence="3 4" key="1">
    <citation type="submission" date="2016-03" db="EMBL/GenBank/DDBJ databases">
        <title>EvidentialGene: Evidence-directed Construction of Genes on Genomes.</title>
        <authorList>
            <person name="Gilbert D.G."/>
            <person name="Choi J.-H."/>
            <person name="Mockaitis K."/>
            <person name="Colbourne J."/>
            <person name="Pfrender M."/>
        </authorList>
    </citation>
    <scope>NUCLEOTIDE SEQUENCE [LARGE SCALE GENOMIC DNA]</scope>
    <source>
        <strain evidence="3 4">Xinb3</strain>
        <tissue evidence="3">Complete organism</tissue>
    </source>
</reference>
<dbReference type="PANTHER" id="PTHR33050">
    <property type="entry name" value="REVERSE TRANSCRIPTASE DOMAIN-CONTAINING PROTEIN"/>
    <property type="match status" value="1"/>
</dbReference>
<comment type="caution">
    <text evidence="3">The sequence shown here is derived from an EMBL/GenBank/DDBJ whole genome shotgun (WGS) entry which is preliminary data.</text>
</comment>
<dbReference type="InterPro" id="IPR043128">
    <property type="entry name" value="Rev_trsase/Diguanyl_cyclase"/>
</dbReference>
<dbReference type="Proteomes" id="UP000076858">
    <property type="component" value="Unassembled WGS sequence"/>
</dbReference>
<dbReference type="EMBL" id="LRGB01004197">
    <property type="protein sequence ID" value="KZS02517.1"/>
    <property type="molecule type" value="Genomic_DNA"/>
</dbReference>
<dbReference type="Gene3D" id="3.10.10.10">
    <property type="entry name" value="HIV Type 1 Reverse Transcriptase, subunit A, domain 1"/>
    <property type="match status" value="1"/>
</dbReference>
<feature type="domain" description="Reverse transcriptase" evidence="2">
    <location>
        <begin position="1"/>
        <end position="191"/>
    </location>
</feature>
<dbReference type="PROSITE" id="PS50878">
    <property type="entry name" value="RT_POL"/>
    <property type="match status" value="1"/>
</dbReference>
<dbReference type="InterPro" id="IPR000477">
    <property type="entry name" value="RT_dom"/>
</dbReference>
<dbReference type="Gene3D" id="3.30.70.270">
    <property type="match status" value="1"/>
</dbReference>
<name>A0A164JNV7_9CRUS</name>